<dbReference type="Pfam" id="PF12143">
    <property type="entry name" value="PPO1_KFDV"/>
    <property type="match status" value="1"/>
</dbReference>
<keyword evidence="8" id="KW-0732">Signal</keyword>
<dbReference type="PANTHER" id="PTHR11474">
    <property type="entry name" value="TYROSINASE FAMILY MEMBER"/>
    <property type="match status" value="1"/>
</dbReference>
<dbReference type="SUPFAM" id="SSF48056">
    <property type="entry name" value="Di-copper centre-containing domain"/>
    <property type="match status" value="1"/>
</dbReference>
<gene>
    <name evidence="10" type="ORF">MKW94_025544</name>
</gene>
<name>A0AA42B2I3_PAPNU</name>
<dbReference type="EMBL" id="JAJJMA010307919">
    <property type="protein sequence ID" value="MCL7048749.1"/>
    <property type="molecule type" value="Genomic_DNA"/>
</dbReference>
<keyword evidence="11" id="KW-1185">Reference proteome</keyword>
<comment type="similarity">
    <text evidence="2">Belongs to the tyrosinase family.</text>
</comment>
<evidence type="ECO:0000313" key="11">
    <source>
        <dbReference type="Proteomes" id="UP001177140"/>
    </source>
</evidence>
<dbReference type="GO" id="GO:0046872">
    <property type="term" value="F:metal ion binding"/>
    <property type="evidence" value="ECO:0007669"/>
    <property type="project" value="UniProtKB-KW"/>
</dbReference>
<protein>
    <recommendedName>
        <fullName evidence="9">Tyrosinase copper-binding domain-containing protein</fullName>
    </recommendedName>
</protein>
<dbReference type="Pfam" id="PF12142">
    <property type="entry name" value="PPO1_DWL"/>
    <property type="match status" value="1"/>
</dbReference>
<reference evidence="10" key="1">
    <citation type="submission" date="2022-03" db="EMBL/GenBank/DDBJ databases">
        <title>A functionally conserved STORR gene fusion in Papaver species that diverged 16.8 million years ago.</title>
        <authorList>
            <person name="Catania T."/>
        </authorList>
    </citation>
    <scope>NUCLEOTIDE SEQUENCE</scope>
    <source>
        <strain evidence="10">S-191538</strain>
    </source>
</reference>
<dbReference type="Proteomes" id="UP001177140">
    <property type="component" value="Unassembled WGS sequence"/>
</dbReference>
<accession>A0AA42B2I3</accession>
<evidence type="ECO:0000313" key="10">
    <source>
        <dbReference type="EMBL" id="MCL7048749.1"/>
    </source>
</evidence>
<organism evidence="10 11">
    <name type="scientific">Papaver nudicaule</name>
    <name type="common">Iceland poppy</name>
    <dbReference type="NCBI Taxonomy" id="74823"/>
    <lineage>
        <taxon>Eukaryota</taxon>
        <taxon>Viridiplantae</taxon>
        <taxon>Streptophyta</taxon>
        <taxon>Embryophyta</taxon>
        <taxon>Tracheophyta</taxon>
        <taxon>Spermatophyta</taxon>
        <taxon>Magnoliopsida</taxon>
        <taxon>Ranunculales</taxon>
        <taxon>Papaveraceae</taxon>
        <taxon>Papaveroideae</taxon>
        <taxon>Papaver</taxon>
    </lineage>
</organism>
<keyword evidence="6" id="KW-0186">Copper</keyword>
<evidence type="ECO:0000256" key="2">
    <source>
        <dbReference type="ARBA" id="ARBA00009928"/>
    </source>
</evidence>
<evidence type="ECO:0000256" key="3">
    <source>
        <dbReference type="ARBA" id="ARBA00022723"/>
    </source>
</evidence>
<evidence type="ECO:0000259" key="9">
    <source>
        <dbReference type="PROSITE" id="PS00498"/>
    </source>
</evidence>
<evidence type="ECO:0000256" key="4">
    <source>
        <dbReference type="ARBA" id="ARBA00022784"/>
    </source>
</evidence>
<comment type="caution">
    <text evidence="10">The sequence shown here is derived from an EMBL/GenBank/DDBJ whole genome shotgun (WGS) entry which is preliminary data.</text>
</comment>
<dbReference type="InterPro" id="IPR008922">
    <property type="entry name" value="Di-copper_centre_dom_sf"/>
</dbReference>
<dbReference type="Pfam" id="PF00264">
    <property type="entry name" value="Tyrosinase"/>
    <property type="match status" value="1"/>
</dbReference>
<keyword evidence="5" id="KW-0560">Oxidoreductase</keyword>
<comment type="cofactor">
    <cofactor evidence="1">
        <name>Cu(2+)</name>
        <dbReference type="ChEBI" id="CHEBI:29036"/>
    </cofactor>
</comment>
<evidence type="ECO:0000256" key="8">
    <source>
        <dbReference type="SAM" id="SignalP"/>
    </source>
</evidence>
<evidence type="ECO:0000256" key="6">
    <source>
        <dbReference type="ARBA" id="ARBA00023008"/>
    </source>
</evidence>
<feature type="chain" id="PRO_5041409527" description="Tyrosinase copper-binding domain-containing protein" evidence="8">
    <location>
        <begin position="23"/>
        <end position="562"/>
    </location>
</feature>
<dbReference type="PANTHER" id="PTHR11474:SF128">
    <property type="entry name" value="AUREUSIDIN SYNTHASE-LIKE"/>
    <property type="match status" value="1"/>
</dbReference>
<dbReference type="InterPro" id="IPR002227">
    <property type="entry name" value="Tyrosinase_Cu-bd"/>
</dbReference>
<dbReference type="InterPro" id="IPR050316">
    <property type="entry name" value="Tyrosinase/Hemocyanin"/>
</dbReference>
<dbReference type="PROSITE" id="PS00498">
    <property type="entry name" value="TYROSINASE_2"/>
    <property type="match status" value="1"/>
</dbReference>
<keyword evidence="4" id="KW-0883">Thioether bond</keyword>
<dbReference type="PRINTS" id="PR00092">
    <property type="entry name" value="TYROSINASE"/>
</dbReference>
<evidence type="ECO:0000256" key="7">
    <source>
        <dbReference type="ARBA" id="ARBA00023157"/>
    </source>
</evidence>
<keyword evidence="7" id="KW-1015">Disulfide bond</keyword>
<dbReference type="Gene3D" id="1.10.1280.10">
    <property type="entry name" value="Di-copper center containing domain from catechol oxidase"/>
    <property type="match status" value="1"/>
</dbReference>
<dbReference type="InterPro" id="IPR022739">
    <property type="entry name" value="Polyphenol_oxidase_cen"/>
</dbReference>
<evidence type="ECO:0000256" key="5">
    <source>
        <dbReference type="ARBA" id="ARBA00023002"/>
    </source>
</evidence>
<sequence length="562" mass="64599">MEAKRWVSLVFLALILVGLSSSDFFYRDSDEQVQDISFISDLKTTILGIFDGTWLSVEDASATNEEVKPKHVILTPNLTTCHKSLSDADRPVYCCPPKRESLEPIIDFKFPDISEPIRVRKPSHKVDADYIAKYNRAIAIMKSLPYNDPRNYMRQANMHCIYCTGAYNQQNSNSLLKIHRSWMFFPWHRMMIYFHGHLIGDENFALPFWNWDSPEGMFIPDMYLNGSMIDTQRDSSHLPPQVADINYDYFERGLGPEDQISTNVAFLYNQMVSGAKKTELFMGCSYKSGENGFCDGPGTIEVAPHNALHTWVGTFYSAARDPIFYAHHANIDRLWNVWNELRGNKPAIEDSDWLDSTFYIHNEKSQLVRIKIRDVLDSTKLRYAYENVENVWLNARPKPSVPPKIARQVLKMRENQNPFLDHSNQAIRLDTTIRVKLHRPKTHISKIEKEQEEEIIVVYGIDISKDAYVKFDVYVNAVDETIIGPESREFAGTFVNMKRGVRILLNKGDLVVKRKTTFKVGISELLEDLEADGDETIWVTIVPRGGTGINTTVDGVRIEYMK</sequence>
<dbReference type="InterPro" id="IPR022740">
    <property type="entry name" value="Polyphenol_oxidase_C"/>
</dbReference>
<dbReference type="GO" id="GO:0004097">
    <property type="term" value="F:catechol oxidase activity"/>
    <property type="evidence" value="ECO:0007669"/>
    <property type="project" value="InterPro"/>
</dbReference>
<feature type="signal peptide" evidence="8">
    <location>
        <begin position="1"/>
        <end position="22"/>
    </location>
</feature>
<dbReference type="AlphaFoldDB" id="A0AA42B2I3"/>
<proteinExistence type="inferred from homology"/>
<keyword evidence="3" id="KW-0479">Metal-binding</keyword>
<evidence type="ECO:0000256" key="1">
    <source>
        <dbReference type="ARBA" id="ARBA00001973"/>
    </source>
</evidence>
<feature type="domain" description="Tyrosinase copper-binding" evidence="9">
    <location>
        <begin position="321"/>
        <end position="332"/>
    </location>
</feature>